<feature type="domain" description="SPOR" evidence="3">
    <location>
        <begin position="143"/>
        <end position="220"/>
    </location>
</feature>
<reference evidence="4 5" key="1">
    <citation type="submission" date="2018-06" db="EMBL/GenBank/DDBJ databases">
        <authorList>
            <consortium name="Pathogen Informatics"/>
            <person name="Doyle S."/>
        </authorList>
    </citation>
    <scope>NUCLEOTIDE SEQUENCE [LARGE SCALE GENOMIC DNA]</scope>
    <source>
        <strain evidence="4 5">NCTC13294</strain>
    </source>
</reference>
<organism evidence="4 5">
    <name type="scientific">Cardiobacterium valvarum</name>
    <dbReference type="NCBI Taxonomy" id="194702"/>
    <lineage>
        <taxon>Bacteria</taxon>
        <taxon>Pseudomonadati</taxon>
        <taxon>Pseudomonadota</taxon>
        <taxon>Gammaproteobacteria</taxon>
        <taxon>Cardiobacteriales</taxon>
        <taxon>Cardiobacteriaceae</taxon>
        <taxon>Cardiobacterium</taxon>
    </lineage>
</organism>
<dbReference type="Proteomes" id="UP000254572">
    <property type="component" value="Unassembled WGS sequence"/>
</dbReference>
<name>A0A381E1Y4_9GAMM</name>
<dbReference type="PROSITE" id="PS51724">
    <property type="entry name" value="SPOR"/>
    <property type="match status" value="1"/>
</dbReference>
<feature type="region of interest" description="Disordered" evidence="1">
    <location>
        <begin position="44"/>
        <end position="161"/>
    </location>
</feature>
<accession>A0A381E1Y4</accession>
<protein>
    <submittedName>
        <fullName evidence="4">Cell division protein FtsN</fullName>
    </submittedName>
</protein>
<evidence type="ECO:0000313" key="4">
    <source>
        <dbReference type="EMBL" id="SUX19856.1"/>
    </source>
</evidence>
<feature type="transmembrane region" description="Helical" evidence="2">
    <location>
        <begin position="6"/>
        <end position="26"/>
    </location>
</feature>
<evidence type="ECO:0000313" key="5">
    <source>
        <dbReference type="Proteomes" id="UP000254572"/>
    </source>
</evidence>
<dbReference type="Gene3D" id="3.30.70.1070">
    <property type="entry name" value="Sporulation related repeat"/>
    <property type="match status" value="1"/>
</dbReference>
<dbReference type="RefSeq" id="WP_115610874.1">
    <property type="nucleotide sequence ID" value="NZ_JBHLZC010000001.1"/>
</dbReference>
<dbReference type="AlphaFoldDB" id="A0A381E1Y4"/>
<evidence type="ECO:0000256" key="2">
    <source>
        <dbReference type="SAM" id="Phobius"/>
    </source>
</evidence>
<keyword evidence="2" id="KW-0812">Transmembrane</keyword>
<dbReference type="GO" id="GO:0042834">
    <property type="term" value="F:peptidoglycan binding"/>
    <property type="evidence" value="ECO:0007669"/>
    <property type="project" value="InterPro"/>
</dbReference>
<gene>
    <name evidence="4" type="ORF">NCTC13294_00613</name>
</gene>
<keyword evidence="4" id="KW-0132">Cell division</keyword>
<dbReference type="InterPro" id="IPR007730">
    <property type="entry name" value="SPOR-like_dom"/>
</dbReference>
<dbReference type="OrthoDB" id="7067626at2"/>
<dbReference type="GO" id="GO:0051301">
    <property type="term" value="P:cell division"/>
    <property type="evidence" value="ECO:0007669"/>
    <property type="project" value="UniProtKB-KW"/>
</dbReference>
<dbReference type="SUPFAM" id="SSF110997">
    <property type="entry name" value="Sporulation related repeat"/>
    <property type="match status" value="1"/>
</dbReference>
<sequence length="220" mass="23801">MNKWTVRLIGIAILFAATLILFDRWFTPDIPPAIQQSIELSVRGGETHTISPPPATNSDRRDPRPPSPPPQPAFTLASLDEDSSEPQPILSNPNGGDKAKAREAEQTAANQKAAGQEKPANSALVENNAETAPAAEKPAEKPKPRRGGSWVQAGSFSSKENADKMIAQLKKRGWPVETEIANINGKDWHRVFIGPLSAADANTYIDILGKEGTNARQVNR</sequence>
<evidence type="ECO:0000256" key="1">
    <source>
        <dbReference type="SAM" id="MobiDB-lite"/>
    </source>
</evidence>
<evidence type="ECO:0000259" key="3">
    <source>
        <dbReference type="PROSITE" id="PS51724"/>
    </source>
</evidence>
<keyword evidence="2" id="KW-0472">Membrane</keyword>
<keyword evidence="5" id="KW-1185">Reference proteome</keyword>
<keyword evidence="4" id="KW-0131">Cell cycle</keyword>
<proteinExistence type="predicted"/>
<dbReference type="InterPro" id="IPR036680">
    <property type="entry name" value="SPOR-like_sf"/>
</dbReference>
<dbReference type="EMBL" id="UFUW01000001">
    <property type="protein sequence ID" value="SUX19856.1"/>
    <property type="molecule type" value="Genomic_DNA"/>
</dbReference>
<feature type="compositionally biased region" description="Polar residues" evidence="1">
    <location>
        <begin position="85"/>
        <end position="94"/>
    </location>
</feature>
<dbReference type="Pfam" id="PF05036">
    <property type="entry name" value="SPOR"/>
    <property type="match status" value="1"/>
</dbReference>
<keyword evidence="2" id="KW-1133">Transmembrane helix</keyword>